<dbReference type="InterPro" id="IPR029044">
    <property type="entry name" value="Nucleotide-diphossugar_trans"/>
</dbReference>
<name>A0ABW2UB00_9BACT</name>
<comment type="caution">
    <text evidence="7">The sequence shown here is derived from an EMBL/GenBank/DDBJ whole genome shotgun (WGS) entry which is preliminary data.</text>
</comment>
<protein>
    <submittedName>
        <fullName evidence="7">Glycosyltransferase</fullName>
        <ecNumber evidence="7">2.4.-.-</ecNumber>
    </submittedName>
</protein>
<keyword evidence="3 7" id="KW-0328">Glycosyltransferase</keyword>
<dbReference type="EC" id="2.4.-.-" evidence="7"/>
<evidence type="ECO:0000256" key="4">
    <source>
        <dbReference type="ARBA" id="ARBA00022679"/>
    </source>
</evidence>
<keyword evidence="8" id="KW-1185">Reference proteome</keyword>
<dbReference type="EMBL" id="JBHTEK010000001">
    <property type="protein sequence ID" value="MFC7669621.1"/>
    <property type="molecule type" value="Genomic_DNA"/>
</dbReference>
<comment type="subcellular location">
    <subcellularLocation>
        <location evidence="1">Cell membrane</location>
    </subcellularLocation>
</comment>
<proteinExistence type="predicted"/>
<dbReference type="Pfam" id="PF00535">
    <property type="entry name" value="Glycos_transf_2"/>
    <property type="match status" value="1"/>
</dbReference>
<evidence type="ECO:0000256" key="3">
    <source>
        <dbReference type="ARBA" id="ARBA00022676"/>
    </source>
</evidence>
<evidence type="ECO:0000256" key="2">
    <source>
        <dbReference type="ARBA" id="ARBA00022475"/>
    </source>
</evidence>
<feature type="domain" description="Glycosyltransferase 2-like" evidence="6">
    <location>
        <begin position="16"/>
        <end position="80"/>
    </location>
</feature>
<dbReference type="RefSeq" id="WP_380205113.1">
    <property type="nucleotide sequence ID" value="NZ_JBHTEK010000001.1"/>
</dbReference>
<keyword evidence="2" id="KW-1003">Cell membrane</keyword>
<dbReference type="PANTHER" id="PTHR43646:SF2">
    <property type="entry name" value="GLYCOSYLTRANSFERASE 2-LIKE DOMAIN-CONTAINING PROTEIN"/>
    <property type="match status" value="1"/>
</dbReference>
<evidence type="ECO:0000256" key="1">
    <source>
        <dbReference type="ARBA" id="ARBA00004236"/>
    </source>
</evidence>
<reference evidence="8" key="1">
    <citation type="journal article" date="2019" name="Int. J. Syst. Evol. Microbiol.">
        <title>The Global Catalogue of Microorganisms (GCM) 10K type strain sequencing project: providing services to taxonomists for standard genome sequencing and annotation.</title>
        <authorList>
            <consortium name="The Broad Institute Genomics Platform"/>
            <consortium name="The Broad Institute Genome Sequencing Center for Infectious Disease"/>
            <person name="Wu L."/>
            <person name="Ma J."/>
        </authorList>
    </citation>
    <scope>NUCLEOTIDE SEQUENCE [LARGE SCALE GENOMIC DNA]</scope>
    <source>
        <strain evidence="8">JCM 19635</strain>
    </source>
</reference>
<keyword evidence="5" id="KW-0472">Membrane</keyword>
<accession>A0ABW2UB00</accession>
<evidence type="ECO:0000256" key="5">
    <source>
        <dbReference type="ARBA" id="ARBA00023136"/>
    </source>
</evidence>
<gene>
    <name evidence="7" type="ORF">ACFQT0_21315</name>
</gene>
<evidence type="ECO:0000313" key="8">
    <source>
        <dbReference type="Proteomes" id="UP001596513"/>
    </source>
</evidence>
<dbReference type="SUPFAM" id="SSF53448">
    <property type="entry name" value="Nucleotide-diphospho-sugar transferases"/>
    <property type="match status" value="1"/>
</dbReference>
<evidence type="ECO:0000259" key="6">
    <source>
        <dbReference type="Pfam" id="PF00535"/>
    </source>
</evidence>
<organism evidence="7 8">
    <name type="scientific">Hymenobacter humi</name>
    <dbReference type="NCBI Taxonomy" id="1411620"/>
    <lineage>
        <taxon>Bacteria</taxon>
        <taxon>Pseudomonadati</taxon>
        <taxon>Bacteroidota</taxon>
        <taxon>Cytophagia</taxon>
        <taxon>Cytophagales</taxon>
        <taxon>Hymenobacteraceae</taxon>
        <taxon>Hymenobacter</taxon>
    </lineage>
</organism>
<sequence>MMPLTTSPTETLALVSIIIPTYNEADAIVTLLKHLHHAGAATDAAVEIIVADGHSTDATAELARQAGARVLACPRKGRAAHQLRGPGRPRQHPVFPARRHAAARGLSTSHPGGRSGGLWLRLFPPGF</sequence>
<dbReference type="PANTHER" id="PTHR43646">
    <property type="entry name" value="GLYCOSYLTRANSFERASE"/>
    <property type="match status" value="1"/>
</dbReference>
<dbReference type="Gene3D" id="3.90.550.10">
    <property type="entry name" value="Spore Coat Polysaccharide Biosynthesis Protein SpsA, Chain A"/>
    <property type="match status" value="1"/>
</dbReference>
<dbReference type="GO" id="GO:0016757">
    <property type="term" value="F:glycosyltransferase activity"/>
    <property type="evidence" value="ECO:0007669"/>
    <property type="project" value="UniProtKB-KW"/>
</dbReference>
<dbReference type="Proteomes" id="UP001596513">
    <property type="component" value="Unassembled WGS sequence"/>
</dbReference>
<keyword evidence="4 7" id="KW-0808">Transferase</keyword>
<evidence type="ECO:0000313" key="7">
    <source>
        <dbReference type="EMBL" id="MFC7669621.1"/>
    </source>
</evidence>
<dbReference type="InterPro" id="IPR001173">
    <property type="entry name" value="Glyco_trans_2-like"/>
</dbReference>